<dbReference type="RefSeq" id="WP_205119431.1">
    <property type="nucleotide sequence ID" value="NZ_JAFBCM010000001.1"/>
</dbReference>
<evidence type="ECO:0000313" key="2">
    <source>
        <dbReference type="Proteomes" id="UP001595699"/>
    </source>
</evidence>
<dbReference type="Proteomes" id="UP001595699">
    <property type="component" value="Unassembled WGS sequence"/>
</dbReference>
<organism evidence="1 2">
    <name type="scientific">Tenggerimyces flavus</name>
    <dbReference type="NCBI Taxonomy" id="1708749"/>
    <lineage>
        <taxon>Bacteria</taxon>
        <taxon>Bacillati</taxon>
        <taxon>Actinomycetota</taxon>
        <taxon>Actinomycetes</taxon>
        <taxon>Propionibacteriales</taxon>
        <taxon>Nocardioidaceae</taxon>
        <taxon>Tenggerimyces</taxon>
    </lineage>
</organism>
<sequence>MKLRPATPADAPEVVRVYVDPTLGELDTISVDPTQWRGGVGRWWDPCRGRQVSFRRSVQGVADQSQ</sequence>
<proteinExistence type="predicted"/>
<dbReference type="EMBL" id="JBHRZH010000036">
    <property type="protein sequence ID" value="MFC3764886.1"/>
    <property type="molecule type" value="Genomic_DNA"/>
</dbReference>
<accession>A0ABV7YJS1</accession>
<evidence type="ECO:0000313" key="1">
    <source>
        <dbReference type="EMBL" id="MFC3764886.1"/>
    </source>
</evidence>
<keyword evidence="2" id="KW-1185">Reference proteome</keyword>
<evidence type="ECO:0008006" key="3">
    <source>
        <dbReference type="Google" id="ProtNLM"/>
    </source>
</evidence>
<protein>
    <recommendedName>
        <fullName evidence="3">Acetyltransferase</fullName>
    </recommendedName>
</protein>
<reference evidence="2" key="1">
    <citation type="journal article" date="2019" name="Int. J. Syst. Evol. Microbiol.">
        <title>The Global Catalogue of Microorganisms (GCM) 10K type strain sequencing project: providing services to taxonomists for standard genome sequencing and annotation.</title>
        <authorList>
            <consortium name="The Broad Institute Genomics Platform"/>
            <consortium name="The Broad Institute Genome Sequencing Center for Infectious Disease"/>
            <person name="Wu L."/>
            <person name="Ma J."/>
        </authorList>
    </citation>
    <scope>NUCLEOTIDE SEQUENCE [LARGE SCALE GENOMIC DNA]</scope>
    <source>
        <strain evidence="2">CGMCC 4.7241</strain>
    </source>
</reference>
<comment type="caution">
    <text evidence="1">The sequence shown here is derived from an EMBL/GenBank/DDBJ whole genome shotgun (WGS) entry which is preliminary data.</text>
</comment>
<gene>
    <name evidence="1" type="ORF">ACFOUW_28890</name>
</gene>
<name>A0ABV7YJS1_9ACTN</name>